<evidence type="ECO:0000256" key="1">
    <source>
        <dbReference type="ARBA" id="ARBA00001033"/>
    </source>
</evidence>
<dbReference type="GO" id="GO:0046872">
    <property type="term" value="F:metal ion binding"/>
    <property type="evidence" value="ECO:0007669"/>
    <property type="project" value="UniProtKB-KW"/>
</dbReference>
<dbReference type="CDD" id="cd01639">
    <property type="entry name" value="IMPase"/>
    <property type="match status" value="1"/>
</dbReference>
<dbReference type="Pfam" id="PF00459">
    <property type="entry name" value="Inositol_P"/>
    <property type="match status" value="1"/>
</dbReference>
<keyword evidence="6 7" id="KW-0460">Magnesium</keyword>
<organism evidence="9">
    <name type="scientific">Thermosulfidibacter takaii</name>
    <dbReference type="NCBI Taxonomy" id="412593"/>
    <lineage>
        <taxon>Bacteria</taxon>
        <taxon>Pseudomonadati</taxon>
        <taxon>Thermosulfidibacterota</taxon>
        <taxon>Thermosulfidibacteria</taxon>
        <taxon>Thermosulfidibacterales</taxon>
        <taxon>Thermosulfidibacteraceae</taxon>
    </lineage>
</organism>
<reference evidence="9" key="1">
    <citation type="journal article" date="2020" name="mSystems">
        <title>Genome- and Community-Level Interaction Insights into Carbon Utilization and Element Cycling Functions of Hydrothermarchaeota in Hydrothermal Sediment.</title>
        <authorList>
            <person name="Zhou Z."/>
            <person name="Liu Y."/>
            <person name="Xu W."/>
            <person name="Pan J."/>
            <person name="Luo Z.H."/>
            <person name="Li M."/>
        </authorList>
    </citation>
    <scope>NUCLEOTIDE SEQUENCE [LARGE SCALE GENOMIC DNA]</scope>
    <source>
        <strain evidence="9">HyVt-115</strain>
    </source>
</reference>
<dbReference type="SUPFAM" id="SSF56655">
    <property type="entry name" value="Carbohydrate phosphatase"/>
    <property type="match status" value="1"/>
</dbReference>
<dbReference type="InterPro" id="IPR022337">
    <property type="entry name" value="Inositol_monophosphatase_SuhB"/>
</dbReference>
<dbReference type="PRINTS" id="PR01959">
    <property type="entry name" value="SBIMPHPHTASE"/>
</dbReference>
<protein>
    <recommendedName>
        <fullName evidence="8">Inositol-1-monophosphatase</fullName>
        <ecNumber evidence="8">3.1.3.25</ecNumber>
    </recommendedName>
</protein>
<dbReference type="GO" id="GO:0046854">
    <property type="term" value="P:phosphatidylinositol phosphate biosynthetic process"/>
    <property type="evidence" value="ECO:0007669"/>
    <property type="project" value="InterPro"/>
</dbReference>
<evidence type="ECO:0000256" key="5">
    <source>
        <dbReference type="ARBA" id="ARBA00022801"/>
    </source>
</evidence>
<dbReference type="PANTHER" id="PTHR20854:SF4">
    <property type="entry name" value="INOSITOL-1-MONOPHOSPHATASE-RELATED"/>
    <property type="match status" value="1"/>
</dbReference>
<dbReference type="AlphaFoldDB" id="A0A7C0U671"/>
<keyword evidence="4 7" id="KW-0479">Metal-binding</keyword>
<keyword evidence="5 8" id="KW-0378">Hydrolase</keyword>
<dbReference type="InterPro" id="IPR020550">
    <property type="entry name" value="Inositol_monophosphatase_CS"/>
</dbReference>
<dbReference type="Proteomes" id="UP000885690">
    <property type="component" value="Unassembled WGS sequence"/>
</dbReference>
<sequence length="259" mass="28362">MLEAALMVARGAGDFLKRRFLEMIEGRSLEVEEKGPSDFVTQVDREVEDWILEELSRISPGVPVLSEEHFHGEDVPTTCWIVDPLDGTRSFIHGIPHFAVTLAFMEGGEVVMGATYAPMENEFFHGIRGGGVWFNGSRVSVSSISEPSRAVVAMGLPFRGREHLDFLLAFYRSAYLKGMALRHTGSAALDLCYVACGRYDALFYMDLSPWDVAAGGLMVEEAGGVVRGLAGREWLSGWLVASNVALAPLMEELSRGTLA</sequence>
<evidence type="ECO:0000256" key="4">
    <source>
        <dbReference type="ARBA" id="ARBA00022723"/>
    </source>
</evidence>
<dbReference type="InterPro" id="IPR020583">
    <property type="entry name" value="Inositol_monoP_metal-BS"/>
</dbReference>
<proteinExistence type="inferred from homology"/>
<comment type="catalytic activity">
    <reaction evidence="1 8">
        <text>a myo-inositol phosphate + H2O = myo-inositol + phosphate</text>
        <dbReference type="Rhea" id="RHEA:24056"/>
        <dbReference type="ChEBI" id="CHEBI:15377"/>
        <dbReference type="ChEBI" id="CHEBI:17268"/>
        <dbReference type="ChEBI" id="CHEBI:43474"/>
        <dbReference type="ChEBI" id="CHEBI:84139"/>
        <dbReference type="EC" id="3.1.3.25"/>
    </reaction>
</comment>
<dbReference type="EMBL" id="DQWS01000116">
    <property type="protein sequence ID" value="HDD53027.1"/>
    <property type="molecule type" value="Genomic_DNA"/>
</dbReference>
<comment type="similarity">
    <text evidence="3 8">Belongs to the inositol monophosphatase superfamily.</text>
</comment>
<gene>
    <name evidence="9" type="ORF">ENF32_03035</name>
</gene>
<feature type="binding site" evidence="7">
    <location>
        <position position="211"/>
    </location>
    <ligand>
        <name>Mg(2+)</name>
        <dbReference type="ChEBI" id="CHEBI:18420"/>
        <label>1</label>
        <note>catalytic</note>
    </ligand>
</feature>
<name>A0A7C0U671_9BACT</name>
<comment type="cofactor">
    <cofactor evidence="2 7 8">
        <name>Mg(2+)</name>
        <dbReference type="ChEBI" id="CHEBI:18420"/>
    </cofactor>
</comment>
<evidence type="ECO:0000256" key="2">
    <source>
        <dbReference type="ARBA" id="ARBA00001946"/>
    </source>
</evidence>
<dbReference type="PROSITE" id="PS00630">
    <property type="entry name" value="IMP_2"/>
    <property type="match status" value="1"/>
</dbReference>
<dbReference type="EC" id="3.1.3.25" evidence="8"/>
<dbReference type="Gene3D" id="3.40.190.80">
    <property type="match status" value="1"/>
</dbReference>
<dbReference type="PANTHER" id="PTHR20854">
    <property type="entry name" value="INOSITOL MONOPHOSPHATASE"/>
    <property type="match status" value="1"/>
</dbReference>
<dbReference type="GO" id="GO:0007165">
    <property type="term" value="P:signal transduction"/>
    <property type="evidence" value="ECO:0007669"/>
    <property type="project" value="TreeGrafter"/>
</dbReference>
<dbReference type="PROSITE" id="PS00629">
    <property type="entry name" value="IMP_1"/>
    <property type="match status" value="1"/>
</dbReference>
<dbReference type="PRINTS" id="PR00377">
    <property type="entry name" value="IMPHPHTASES"/>
</dbReference>
<dbReference type="InterPro" id="IPR033942">
    <property type="entry name" value="IMPase"/>
</dbReference>
<feature type="binding site" evidence="7">
    <location>
        <position position="86"/>
    </location>
    <ligand>
        <name>Mg(2+)</name>
        <dbReference type="ChEBI" id="CHEBI:18420"/>
        <label>1</label>
        <note>catalytic</note>
    </ligand>
</feature>
<dbReference type="GO" id="GO:0006020">
    <property type="term" value="P:inositol metabolic process"/>
    <property type="evidence" value="ECO:0007669"/>
    <property type="project" value="TreeGrafter"/>
</dbReference>
<feature type="binding site" evidence="7">
    <location>
        <position position="67"/>
    </location>
    <ligand>
        <name>Mg(2+)</name>
        <dbReference type="ChEBI" id="CHEBI:18420"/>
        <label>1</label>
        <note>catalytic</note>
    </ligand>
</feature>
<dbReference type="InterPro" id="IPR000760">
    <property type="entry name" value="Inositol_monophosphatase-like"/>
</dbReference>
<comment type="caution">
    <text evidence="9">The sequence shown here is derived from an EMBL/GenBank/DDBJ whole genome shotgun (WGS) entry which is preliminary data.</text>
</comment>
<evidence type="ECO:0000256" key="8">
    <source>
        <dbReference type="RuleBase" id="RU364068"/>
    </source>
</evidence>
<evidence type="ECO:0000313" key="9">
    <source>
        <dbReference type="EMBL" id="HDD53027.1"/>
    </source>
</evidence>
<feature type="binding site" evidence="7">
    <location>
        <position position="85"/>
    </location>
    <ligand>
        <name>Mg(2+)</name>
        <dbReference type="ChEBI" id="CHEBI:18420"/>
        <label>1</label>
        <note>catalytic</note>
    </ligand>
</feature>
<dbReference type="Gene3D" id="3.30.540.10">
    <property type="entry name" value="Fructose-1,6-Bisphosphatase, subunit A, domain 1"/>
    <property type="match status" value="1"/>
</dbReference>
<evidence type="ECO:0000256" key="7">
    <source>
        <dbReference type="PIRSR" id="PIRSR600760-2"/>
    </source>
</evidence>
<dbReference type="GO" id="GO:0008934">
    <property type="term" value="F:inositol monophosphate 1-phosphatase activity"/>
    <property type="evidence" value="ECO:0007669"/>
    <property type="project" value="InterPro"/>
</dbReference>
<evidence type="ECO:0000256" key="6">
    <source>
        <dbReference type="ARBA" id="ARBA00022842"/>
    </source>
</evidence>
<feature type="binding site" evidence="7">
    <location>
        <position position="83"/>
    </location>
    <ligand>
        <name>Mg(2+)</name>
        <dbReference type="ChEBI" id="CHEBI:18420"/>
        <label>1</label>
        <note>catalytic</note>
    </ligand>
</feature>
<accession>A0A7C0U671</accession>
<evidence type="ECO:0000256" key="3">
    <source>
        <dbReference type="ARBA" id="ARBA00009759"/>
    </source>
</evidence>